<dbReference type="PROSITE" id="PS51891">
    <property type="entry name" value="CENP_V_GFA"/>
    <property type="match status" value="1"/>
</dbReference>
<dbReference type="Proteomes" id="UP000695562">
    <property type="component" value="Unassembled WGS sequence"/>
</dbReference>
<feature type="domain" description="CENP-V/GFA" evidence="5">
    <location>
        <begin position="1"/>
        <end position="88"/>
    </location>
</feature>
<comment type="similarity">
    <text evidence="1">Belongs to the Gfa family.</text>
</comment>
<keyword evidence="7" id="KW-1185">Reference proteome</keyword>
<evidence type="ECO:0000313" key="6">
    <source>
        <dbReference type="EMBL" id="KAF2069789.1"/>
    </source>
</evidence>
<dbReference type="Gene3D" id="2.170.150.70">
    <property type="match status" value="1"/>
</dbReference>
<evidence type="ECO:0000256" key="3">
    <source>
        <dbReference type="ARBA" id="ARBA00022833"/>
    </source>
</evidence>
<evidence type="ECO:0000256" key="2">
    <source>
        <dbReference type="ARBA" id="ARBA00022723"/>
    </source>
</evidence>
<evidence type="ECO:0000259" key="5">
    <source>
        <dbReference type="PROSITE" id="PS51891"/>
    </source>
</evidence>
<dbReference type="SUPFAM" id="SSF51316">
    <property type="entry name" value="Mss4-like"/>
    <property type="match status" value="1"/>
</dbReference>
<dbReference type="InterPro" id="IPR011057">
    <property type="entry name" value="Mss4-like_sf"/>
</dbReference>
<dbReference type="EMBL" id="AJWJ01000595">
    <property type="protein sequence ID" value="KAF2069789.1"/>
    <property type="molecule type" value="Genomic_DNA"/>
</dbReference>
<protein>
    <recommendedName>
        <fullName evidence="5">CENP-V/GFA domain-containing protein</fullName>
    </recommendedName>
</protein>
<dbReference type="GO" id="GO:0016846">
    <property type="term" value="F:carbon-sulfur lyase activity"/>
    <property type="evidence" value="ECO:0007669"/>
    <property type="project" value="InterPro"/>
</dbReference>
<dbReference type="PANTHER" id="PTHR33337">
    <property type="entry name" value="GFA DOMAIN-CONTAINING PROTEIN"/>
    <property type="match status" value="1"/>
</dbReference>
<comment type="caution">
    <text evidence="6">The sequence shown here is derived from an EMBL/GenBank/DDBJ whole genome shotgun (WGS) entry which is preliminary data.</text>
</comment>
<keyword evidence="3" id="KW-0862">Zinc</keyword>
<dbReference type="PANTHER" id="PTHR33337:SF40">
    <property type="entry name" value="CENP-V_GFA DOMAIN-CONTAINING PROTEIN-RELATED"/>
    <property type="match status" value="1"/>
</dbReference>
<accession>A0A8J4PMC4</accession>
<reference evidence="6" key="1">
    <citation type="submission" date="2020-01" db="EMBL/GenBank/DDBJ databases">
        <title>Development of genomics and gene disruption for Polysphondylium violaceum indicates a role for the polyketide synthase stlB in stalk morphogenesis.</title>
        <authorList>
            <person name="Narita B."/>
            <person name="Kawabe Y."/>
            <person name="Kin K."/>
            <person name="Saito T."/>
            <person name="Gibbs R."/>
            <person name="Kuspa A."/>
            <person name="Muzny D."/>
            <person name="Queller D."/>
            <person name="Richards S."/>
            <person name="Strassman J."/>
            <person name="Sucgang R."/>
            <person name="Worley K."/>
            <person name="Schaap P."/>
        </authorList>
    </citation>
    <scope>NUCLEOTIDE SEQUENCE</scope>
    <source>
        <strain evidence="6">QSvi11</strain>
    </source>
</reference>
<organism evidence="6 7">
    <name type="scientific">Polysphondylium violaceum</name>
    <dbReference type="NCBI Taxonomy" id="133409"/>
    <lineage>
        <taxon>Eukaryota</taxon>
        <taxon>Amoebozoa</taxon>
        <taxon>Evosea</taxon>
        <taxon>Eumycetozoa</taxon>
        <taxon>Dictyostelia</taxon>
        <taxon>Dictyosteliales</taxon>
        <taxon>Dictyosteliaceae</taxon>
        <taxon>Polysphondylium</taxon>
    </lineage>
</organism>
<dbReference type="InterPro" id="IPR006913">
    <property type="entry name" value="CENP-V/GFA"/>
</dbReference>
<keyword evidence="4" id="KW-0456">Lyase</keyword>
<proteinExistence type="inferred from homology"/>
<keyword evidence="2" id="KW-0479">Metal-binding</keyword>
<dbReference type="Pfam" id="PF04828">
    <property type="entry name" value="GFA"/>
    <property type="match status" value="1"/>
</dbReference>
<evidence type="ECO:0000313" key="7">
    <source>
        <dbReference type="Proteomes" id="UP000695562"/>
    </source>
</evidence>
<sequence>MKRETIGACHCTTCLKWSSGPWFAIFCKDVNITKGQELVKKYHSSEWADRFFCLECGSNLYFQEINTKDYYVSAFTLDDLDENNTTFDNQVFIDEKPSFYSFSNETKTMTKDQVYQFYKNNKIMK</sequence>
<dbReference type="AlphaFoldDB" id="A0A8J4PMC4"/>
<dbReference type="GO" id="GO:0046872">
    <property type="term" value="F:metal ion binding"/>
    <property type="evidence" value="ECO:0007669"/>
    <property type="project" value="UniProtKB-KW"/>
</dbReference>
<dbReference type="OrthoDB" id="406544at2759"/>
<gene>
    <name evidence="6" type="ORF">CYY_008896</name>
</gene>
<evidence type="ECO:0000256" key="1">
    <source>
        <dbReference type="ARBA" id="ARBA00005495"/>
    </source>
</evidence>
<name>A0A8J4PMC4_9MYCE</name>
<evidence type="ECO:0000256" key="4">
    <source>
        <dbReference type="ARBA" id="ARBA00023239"/>
    </source>
</evidence>